<proteinExistence type="predicted"/>
<dbReference type="Pfam" id="PF13349">
    <property type="entry name" value="DUF4097"/>
    <property type="match status" value="1"/>
</dbReference>
<evidence type="ECO:0000313" key="3">
    <source>
        <dbReference type="Proteomes" id="UP000034098"/>
    </source>
</evidence>
<dbReference type="Proteomes" id="UP000034098">
    <property type="component" value="Unassembled WGS sequence"/>
</dbReference>
<comment type="caution">
    <text evidence="2">The sequence shown here is derived from an EMBL/GenBank/DDBJ whole genome shotgun (WGS) entry which is preliminary data.</text>
</comment>
<accession>A0A0M2H7A9</accession>
<dbReference type="OrthoDB" id="3252095at2"/>
<dbReference type="PATRIC" id="fig|69370.6.peg.3833"/>
<dbReference type="AlphaFoldDB" id="A0A0M2H7A9"/>
<dbReference type="EMBL" id="JYJA01000040">
    <property type="protein sequence ID" value="KJL40437.1"/>
    <property type="molecule type" value="Genomic_DNA"/>
</dbReference>
<feature type="domain" description="DUF4097" evidence="1">
    <location>
        <begin position="20"/>
        <end position="250"/>
    </location>
</feature>
<name>A0A0M2H7A9_MICTR</name>
<dbReference type="RefSeq" id="WP_045302167.1">
    <property type="nucleotide sequence ID" value="NZ_JYJA01000040.1"/>
</dbReference>
<sequence length="286" mass="29237">MPTFPVSGPAAVRIELQMGRIDVVAERRRDLAVDVAPANPHRAGDRSAAEAVRVTQAGSDLRIVGPVRFNLFGSGDSVDVSVRIPTGSDVSLALKYGSIRVAGAVGTARIALDYGDATLERTGRADLGLGHGELRVEHVRGDADVDIKSGRARIGIVDGALRLKGSDAGIDVGSVSGVADIATSSGVVHLGDPGPALTVRSAYGPVRIGDLNGGTARIEASYGAVDLGIRSGTAAWLDASSQHGVVRNELSAVAGPVEGEASVELYARAGYGDITVHRTHPVAGGD</sequence>
<keyword evidence="3" id="KW-1185">Reference proteome</keyword>
<gene>
    <name evidence="2" type="ORF">RS82_03766</name>
</gene>
<dbReference type="InterPro" id="IPR025164">
    <property type="entry name" value="Toastrack_DUF4097"/>
</dbReference>
<evidence type="ECO:0000313" key="2">
    <source>
        <dbReference type="EMBL" id="KJL40437.1"/>
    </source>
</evidence>
<protein>
    <recommendedName>
        <fullName evidence="1">DUF4097 domain-containing protein</fullName>
    </recommendedName>
</protein>
<organism evidence="2 3">
    <name type="scientific">Microbacterium trichothecenolyticum</name>
    <name type="common">Aureobacterium trichothecenolyticum</name>
    <dbReference type="NCBI Taxonomy" id="69370"/>
    <lineage>
        <taxon>Bacteria</taxon>
        <taxon>Bacillati</taxon>
        <taxon>Actinomycetota</taxon>
        <taxon>Actinomycetes</taxon>
        <taxon>Micrococcales</taxon>
        <taxon>Microbacteriaceae</taxon>
        <taxon>Microbacterium</taxon>
    </lineage>
</organism>
<reference evidence="2 3" key="1">
    <citation type="submission" date="2015-02" db="EMBL/GenBank/DDBJ databases">
        <title>Draft genome sequences of ten Microbacterium spp. with emphasis on heavy metal contaminated environments.</title>
        <authorList>
            <person name="Corretto E."/>
        </authorList>
    </citation>
    <scope>NUCLEOTIDE SEQUENCE [LARGE SCALE GENOMIC DNA]</scope>
    <source>
        <strain evidence="2 3">DSM 8608</strain>
    </source>
</reference>
<evidence type="ECO:0000259" key="1">
    <source>
        <dbReference type="Pfam" id="PF13349"/>
    </source>
</evidence>